<sequence length="101" mass="11938">MKKRDECLDADVDDDDELMKGRKGHYHFLFSCLFCFFRGENLFWGGPQKGDFSTFRLYAENHDKSGRVAFWSVASTVKEEKKKKKPQQSLYTTEIFLNLHF</sequence>
<dbReference type="AlphaFoldDB" id="A0AAN8XP95"/>
<dbReference type="EMBL" id="JAWJWE010000002">
    <property type="protein sequence ID" value="KAK6643556.1"/>
    <property type="molecule type" value="Genomic_DNA"/>
</dbReference>
<dbReference type="Proteomes" id="UP001372834">
    <property type="component" value="Unassembled WGS sequence"/>
</dbReference>
<protein>
    <submittedName>
        <fullName evidence="1">Uncharacterized protein</fullName>
    </submittedName>
</protein>
<gene>
    <name evidence="1" type="ORF">RUM43_005066</name>
</gene>
<organism evidence="1 2">
    <name type="scientific">Polyplax serrata</name>
    <name type="common">Common mouse louse</name>
    <dbReference type="NCBI Taxonomy" id="468196"/>
    <lineage>
        <taxon>Eukaryota</taxon>
        <taxon>Metazoa</taxon>
        <taxon>Ecdysozoa</taxon>
        <taxon>Arthropoda</taxon>
        <taxon>Hexapoda</taxon>
        <taxon>Insecta</taxon>
        <taxon>Pterygota</taxon>
        <taxon>Neoptera</taxon>
        <taxon>Paraneoptera</taxon>
        <taxon>Psocodea</taxon>
        <taxon>Troctomorpha</taxon>
        <taxon>Phthiraptera</taxon>
        <taxon>Anoplura</taxon>
        <taxon>Polyplacidae</taxon>
        <taxon>Polyplax</taxon>
    </lineage>
</organism>
<accession>A0AAN8XP95</accession>
<name>A0AAN8XP95_POLSC</name>
<reference evidence="1 2" key="1">
    <citation type="submission" date="2023-10" db="EMBL/GenBank/DDBJ databases">
        <title>Genomes of two closely related lineages of the louse Polyplax serrata with different host specificities.</title>
        <authorList>
            <person name="Martinu J."/>
            <person name="Tarabai H."/>
            <person name="Stefka J."/>
            <person name="Hypsa V."/>
        </authorList>
    </citation>
    <scope>NUCLEOTIDE SEQUENCE [LARGE SCALE GENOMIC DNA]</scope>
    <source>
        <strain evidence="1">HR10_N</strain>
    </source>
</reference>
<comment type="caution">
    <text evidence="1">The sequence shown here is derived from an EMBL/GenBank/DDBJ whole genome shotgun (WGS) entry which is preliminary data.</text>
</comment>
<evidence type="ECO:0000313" key="2">
    <source>
        <dbReference type="Proteomes" id="UP001372834"/>
    </source>
</evidence>
<evidence type="ECO:0000313" key="1">
    <source>
        <dbReference type="EMBL" id="KAK6643556.1"/>
    </source>
</evidence>
<proteinExistence type="predicted"/>